<evidence type="ECO:0000259" key="2">
    <source>
        <dbReference type="Pfam" id="PF04235"/>
    </source>
</evidence>
<evidence type="ECO:0000256" key="1">
    <source>
        <dbReference type="SAM" id="Phobius"/>
    </source>
</evidence>
<keyword evidence="1" id="KW-0472">Membrane</keyword>
<protein>
    <submittedName>
        <fullName evidence="3">DUF418 domain-containing protein</fullName>
    </submittedName>
</protein>
<feature type="transmembrane region" description="Helical" evidence="1">
    <location>
        <begin position="217"/>
        <end position="238"/>
    </location>
</feature>
<dbReference type="AlphaFoldDB" id="A0A3A9Y986"/>
<dbReference type="Pfam" id="PF04235">
    <property type="entry name" value="DUF418"/>
    <property type="match status" value="1"/>
</dbReference>
<dbReference type="InterPro" id="IPR007349">
    <property type="entry name" value="DUF418"/>
</dbReference>
<evidence type="ECO:0000313" key="3">
    <source>
        <dbReference type="EMBL" id="RKN30464.1"/>
    </source>
</evidence>
<feature type="transmembrane region" description="Helical" evidence="1">
    <location>
        <begin position="356"/>
        <end position="377"/>
    </location>
</feature>
<comment type="caution">
    <text evidence="3">The sequence shown here is derived from an EMBL/GenBank/DDBJ whole genome shotgun (WGS) entry which is preliminary data.</text>
</comment>
<name>A0A3A9Y986_9ACTN</name>
<feature type="transmembrane region" description="Helical" evidence="1">
    <location>
        <begin position="110"/>
        <end position="127"/>
    </location>
</feature>
<feature type="transmembrane region" description="Helical" evidence="1">
    <location>
        <begin position="33"/>
        <end position="55"/>
    </location>
</feature>
<keyword evidence="1" id="KW-0812">Transmembrane</keyword>
<dbReference type="InterPro" id="IPR052529">
    <property type="entry name" value="Bact_Transport_Assoc"/>
</dbReference>
<organism evidence="3 4">
    <name type="scientific">Micromonospora musae</name>
    <dbReference type="NCBI Taxonomy" id="1894970"/>
    <lineage>
        <taxon>Bacteria</taxon>
        <taxon>Bacillati</taxon>
        <taxon>Actinomycetota</taxon>
        <taxon>Actinomycetes</taxon>
        <taxon>Micromonosporales</taxon>
        <taxon>Micromonosporaceae</taxon>
        <taxon>Micromonospora</taxon>
    </lineage>
</organism>
<gene>
    <name evidence="3" type="ORF">D7044_18730</name>
</gene>
<dbReference type="Proteomes" id="UP000275865">
    <property type="component" value="Unassembled WGS sequence"/>
</dbReference>
<dbReference type="RefSeq" id="WP_120689684.1">
    <property type="nucleotide sequence ID" value="NZ_RAZT01000009.1"/>
</dbReference>
<dbReference type="PANTHER" id="PTHR30590">
    <property type="entry name" value="INNER MEMBRANE PROTEIN"/>
    <property type="match status" value="1"/>
</dbReference>
<reference evidence="3 4" key="1">
    <citation type="submission" date="2018-09" db="EMBL/GenBank/DDBJ databases">
        <title>Micromonospora sp. nov. MS1-9, isolated from a root of Musa sp.</title>
        <authorList>
            <person name="Kuncharoen N."/>
            <person name="Kudo T."/>
            <person name="Ohkuma M."/>
            <person name="Yuki M."/>
            <person name="Tanasupawat S."/>
        </authorList>
    </citation>
    <scope>NUCLEOTIDE SEQUENCE [LARGE SCALE GENOMIC DNA]</scope>
    <source>
        <strain evidence="3 4">MS1-9</strain>
    </source>
</reference>
<feature type="domain" description="DUF418" evidence="2">
    <location>
        <begin position="238"/>
        <end position="394"/>
    </location>
</feature>
<feature type="transmembrane region" description="Helical" evidence="1">
    <location>
        <begin position="67"/>
        <end position="90"/>
    </location>
</feature>
<evidence type="ECO:0000313" key="4">
    <source>
        <dbReference type="Proteomes" id="UP000275865"/>
    </source>
</evidence>
<accession>A0A3A9Y986</accession>
<feature type="transmembrane region" description="Helical" evidence="1">
    <location>
        <begin position="328"/>
        <end position="350"/>
    </location>
</feature>
<feature type="transmembrane region" description="Helical" evidence="1">
    <location>
        <begin position="133"/>
        <end position="150"/>
    </location>
</feature>
<dbReference type="EMBL" id="RAZT01000009">
    <property type="protein sequence ID" value="RKN30464.1"/>
    <property type="molecule type" value="Genomic_DNA"/>
</dbReference>
<dbReference type="PANTHER" id="PTHR30590:SF2">
    <property type="entry name" value="INNER MEMBRANE PROTEIN"/>
    <property type="match status" value="1"/>
</dbReference>
<feature type="transmembrane region" description="Helical" evidence="1">
    <location>
        <begin position="284"/>
        <end position="308"/>
    </location>
</feature>
<feature type="transmembrane region" description="Helical" evidence="1">
    <location>
        <begin position="259"/>
        <end position="278"/>
    </location>
</feature>
<keyword evidence="1" id="KW-1133">Transmembrane helix</keyword>
<feature type="transmembrane region" description="Helical" evidence="1">
    <location>
        <begin position="157"/>
        <end position="180"/>
    </location>
</feature>
<proteinExistence type="predicted"/>
<sequence length="405" mass="42710">MTSPTHPAAVETSESAAPAAPARLRDVDALRGFALFGILVVNIAFFATAFPWHGIDDPAFTSGVDDAVRATVALLFELKFYLLFSFLFGYSFTLQLESARRHGASFVPRFLRRLAGLFLLGVAHALLFFHGDILTTYALLGLVLLVARRIRPRTAMIWAGVLIGLVALQMVGAAVTGASLTAEPAAALAEGRASTEALAGSPAGVIAEHLRSMPQMLLGLASLQAPVALAAFLVGLAAGKRGILSEPQRHTRLWRRLCLVGYPVGLAGAVVFASTGGTTGLDPVALALTVVTAPLLAAAYVATLFQLFRTRPGGTLSRALAPAGRMALSNYLGQSVICAVIFTGWGFGLIGRVSPLVAVLVAVAVFALQAAVSAWWMRGHHYGPAEWLLRALTNATVPPWRRRAA</sequence>